<dbReference type="InterPro" id="IPR003661">
    <property type="entry name" value="HisK_dim/P_dom"/>
</dbReference>
<dbReference type="SUPFAM" id="SSF47384">
    <property type="entry name" value="Homodimeric domain of signal transducing histidine kinase"/>
    <property type="match status" value="1"/>
</dbReference>
<dbReference type="GO" id="GO:0000155">
    <property type="term" value="F:phosphorelay sensor kinase activity"/>
    <property type="evidence" value="ECO:0007669"/>
    <property type="project" value="InterPro"/>
</dbReference>
<dbReference type="EC" id="2.7.13.3" evidence="2"/>
<dbReference type="CDD" id="cd00082">
    <property type="entry name" value="HisKA"/>
    <property type="match status" value="1"/>
</dbReference>
<dbReference type="SMART" id="SM00388">
    <property type="entry name" value="HisKA"/>
    <property type="match status" value="1"/>
</dbReference>
<dbReference type="NCBIfam" id="TIGR00229">
    <property type="entry name" value="sensory_box"/>
    <property type="match status" value="1"/>
</dbReference>
<dbReference type="EMBL" id="DLUI01000108">
    <property type="protein sequence ID" value="DAB38116.1"/>
    <property type="molecule type" value="Genomic_DNA"/>
</dbReference>
<organism evidence="11 12">
    <name type="scientific">Sulfuricurvum kujiense</name>
    <dbReference type="NCBI Taxonomy" id="148813"/>
    <lineage>
        <taxon>Bacteria</taxon>
        <taxon>Pseudomonadati</taxon>
        <taxon>Campylobacterota</taxon>
        <taxon>Epsilonproteobacteria</taxon>
        <taxon>Campylobacterales</taxon>
        <taxon>Sulfurimonadaceae</taxon>
        <taxon>Sulfuricurvum</taxon>
    </lineage>
</organism>
<evidence type="ECO:0000313" key="12">
    <source>
        <dbReference type="Proteomes" id="UP000228859"/>
    </source>
</evidence>
<dbReference type="SMART" id="SM00387">
    <property type="entry name" value="HATPase_c"/>
    <property type="match status" value="1"/>
</dbReference>
<dbReference type="PROSITE" id="PS50109">
    <property type="entry name" value="HIS_KIN"/>
    <property type="match status" value="1"/>
</dbReference>
<evidence type="ECO:0000259" key="9">
    <source>
        <dbReference type="PROSITE" id="PS50109"/>
    </source>
</evidence>
<dbReference type="Pfam" id="PF13426">
    <property type="entry name" value="PAS_9"/>
    <property type="match status" value="1"/>
</dbReference>
<proteinExistence type="predicted"/>
<dbReference type="InterPro" id="IPR000014">
    <property type="entry name" value="PAS"/>
</dbReference>
<dbReference type="Proteomes" id="UP000228859">
    <property type="component" value="Unassembled WGS sequence"/>
</dbReference>
<keyword evidence="8" id="KW-0902">Two-component regulatory system</keyword>
<keyword evidence="6" id="KW-0418">Kinase</keyword>
<reference evidence="11 12" key="1">
    <citation type="journal article" date="2017" name="Front. Microbiol.">
        <title>Comparative Genomic Analysis of the Class Epsilonproteobacteria and Proposed Reclassification to Epsilonbacteraeota (phyl. nov.).</title>
        <authorList>
            <person name="Waite D.W."/>
            <person name="Vanwonterghem I."/>
            <person name="Rinke C."/>
            <person name="Parks D.H."/>
            <person name="Zhang Y."/>
            <person name="Takai K."/>
            <person name="Sievert S.M."/>
            <person name="Simon J."/>
            <person name="Campbell B.J."/>
            <person name="Hanson T.E."/>
            <person name="Woyke T."/>
            <person name="Klotz M.G."/>
            <person name="Hugenholtz P."/>
        </authorList>
    </citation>
    <scope>NUCLEOTIDE SEQUENCE [LARGE SCALE GENOMIC DNA]</scope>
    <source>
        <strain evidence="11">UBA12443</strain>
    </source>
</reference>
<dbReference type="InterPro" id="IPR036097">
    <property type="entry name" value="HisK_dim/P_sf"/>
</dbReference>
<protein>
    <recommendedName>
        <fullName evidence="2">histidine kinase</fullName>
        <ecNumber evidence="2">2.7.13.3</ecNumber>
    </recommendedName>
</protein>
<evidence type="ECO:0000259" key="10">
    <source>
        <dbReference type="PROSITE" id="PS50113"/>
    </source>
</evidence>
<dbReference type="AlphaFoldDB" id="A0A2D3WIL3"/>
<accession>A0A2D3WIL3</accession>
<keyword evidence="3" id="KW-0597">Phosphoprotein</keyword>
<comment type="catalytic activity">
    <reaction evidence="1">
        <text>ATP + protein L-histidine = ADP + protein N-phospho-L-histidine.</text>
        <dbReference type="EC" id="2.7.13.3"/>
    </reaction>
</comment>
<dbReference type="GO" id="GO:0005524">
    <property type="term" value="F:ATP binding"/>
    <property type="evidence" value="ECO:0007669"/>
    <property type="project" value="UniProtKB-KW"/>
</dbReference>
<dbReference type="SUPFAM" id="SSF55874">
    <property type="entry name" value="ATPase domain of HSP90 chaperone/DNA topoisomerase II/histidine kinase"/>
    <property type="match status" value="1"/>
</dbReference>
<dbReference type="PANTHER" id="PTHR43065:SF10">
    <property type="entry name" value="PEROXIDE STRESS-ACTIVATED HISTIDINE KINASE MAK3"/>
    <property type="match status" value="1"/>
</dbReference>
<keyword evidence="5" id="KW-0547">Nucleotide-binding</keyword>
<evidence type="ECO:0000256" key="3">
    <source>
        <dbReference type="ARBA" id="ARBA00022553"/>
    </source>
</evidence>
<dbReference type="InterPro" id="IPR005467">
    <property type="entry name" value="His_kinase_dom"/>
</dbReference>
<evidence type="ECO:0000256" key="6">
    <source>
        <dbReference type="ARBA" id="ARBA00022777"/>
    </source>
</evidence>
<name>A0A2D3WIL3_9BACT</name>
<dbReference type="PRINTS" id="PR00344">
    <property type="entry name" value="BCTRLSENSOR"/>
</dbReference>
<keyword evidence="4" id="KW-0808">Transferase</keyword>
<dbReference type="InterPro" id="IPR035965">
    <property type="entry name" value="PAS-like_dom_sf"/>
</dbReference>
<feature type="domain" description="PAC" evidence="10">
    <location>
        <begin position="110"/>
        <end position="160"/>
    </location>
</feature>
<evidence type="ECO:0000313" key="11">
    <source>
        <dbReference type="EMBL" id="DAB38116.1"/>
    </source>
</evidence>
<dbReference type="InterPro" id="IPR004358">
    <property type="entry name" value="Sig_transdc_His_kin-like_C"/>
</dbReference>
<dbReference type="Gene3D" id="3.30.450.20">
    <property type="entry name" value="PAS domain"/>
    <property type="match status" value="1"/>
</dbReference>
<dbReference type="InterPro" id="IPR003594">
    <property type="entry name" value="HATPase_dom"/>
</dbReference>
<evidence type="ECO:0000256" key="5">
    <source>
        <dbReference type="ARBA" id="ARBA00022741"/>
    </source>
</evidence>
<evidence type="ECO:0000256" key="2">
    <source>
        <dbReference type="ARBA" id="ARBA00012438"/>
    </source>
</evidence>
<dbReference type="SUPFAM" id="SSF55785">
    <property type="entry name" value="PYP-like sensor domain (PAS domain)"/>
    <property type="match status" value="1"/>
</dbReference>
<gene>
    <name evidence="11" type="ORF">CFH83_07610</name>
</gene>
<comment type="caution">
    <text evidence="11">The sequence shown here is derived from an EMBL/GenBank/DDBJ whole genome shotgun (WGS) entry which is preliminary data.</text>
</comment>
<dbReference type="PROSITE" id="PS50113">
    <property type="entry name" value="PAC"/>
    <property type="match status" value="1"/>
</dbReference>
<feature type="domain" description="Histidine kinase" evidence="9">
    <location>
        <begin position="349"/>
        <end position="565"/>
    </location>
</feature>
<evidence type="ECO:0000256" key="4">
    <source>
        <dbReference type="ARBA" id="ARBA00022679"/>
    </source>
</evidence>
<evidence type="ECO:0000256" key="1">
    <source>
        <dbReference type="ARBA" id="ARBA00000085"/>
    </source>
</evidence>
<dbReference type="Pfam" id="PF02518">
    <property type="entry name" value="HATPase_c"/>
    <property type="match status" value="1"/>
</dbReference>
<dbReference type="Gene3D" id="1.10.287.130">
    <property type="match status" value="1"/>
</dbReference>
<evidence type="ECO:0000256" key="8">
    <source>
        <dbReference type="ARBA" id="ARBA00023012"/>
    </source>
</evidence>
<keyword evidence="7" id="KW-0067">ATP-binding</keyword>
<sequence length="567" mass="65573">MMDHENRYSIRVVSEINNLIDKYRSHLDQKTIFELLYKKSSDAVLIMHNGLFVDSNESALNMLGVSSMDEVLCILNHHPSSLSPEFQPDGSSSYDKSEELLATCIKEGSCRFEWLFKRLDGSDLWVDTVLTRIAEGEDEIIHVAWRDISTRKEYEADLMQQKKELVTFNNDLGNKTTQLHMLYKRLEYSQKYQKAIFDGQPNIIVANFNIRTLCDGNRAFLDFVGYPDIPSFLAEHDCICDYFIEREGYLSTTMNGKEWIEYVKDNPEYSHYALMKRGDKEYVFSVSVNEVYIENDKINIASFSDITELEEYKKTLELRIKAEVADNRNKDRMLHNQSKSVQMGEMLNMIAHQWRQPLNAISASAISVAMKLELDELEPDDIREHLTYIQWRVQKMSQTINDFMNFFKPDQEIQQFRLNDVMKDIESLMKAQLQGRGIKILYDQNNPTVISSYKKELAHVLINIIANARDAYEGLHLDVKTITISLTQFEENTLIISVRDCAGGVKPENLDKIFNPYFTTKDQGKGTGIGLYMSKRIVREILHGSIEVANTENGAEFFIVFKNQVIT</sequence>
<dbReference type="InterPro" id="IPR000700">
    <property type="entry name" value="PAS-assoc_C"/>
</dbReference>
<dbReference type="Gene3D" id="3.30.565.10">
    <property type="entry name" value="Histidine kinase-like ATPase, C-terminal domain"/>
    <property type="match status" value="1"/>
</dbReference>
<dbReference type="InterPro" id="IPR036890">
    <property type="entry name" value="HATPase_C_sf"/>
</dbReference>
<dbReference type="PANTHER" id="PTHR43065">
    <property type="entry name" value="SENSOR HISTIDINE KINASE"/>
    <property type="match status" value="1"/>
</dbReference>
<evidence type="ECO:0000256" key="7">
    <source>
        <dbReference type="ARBA" id="ARBA00022840"/>
    </source>
</evidence>
<dbReference type="Pfam" id="PF00512">
    <property type="entry name" value="HisKA"/>
    <property type="match status" value="1"/>
</dbReference>